<organism evidence="1 2">
    <name type="scientific">Rahnella sikkimica</name>
    <dbReference type="NCBI Taxonomy" id="1805933"/>
    <lineage>
        <taxon>Bacteria</taxon>
        <taxon>Pseudomonadati</taxon>
        <taxon>Pseudomonadota</taxon>
        <taxon>Gammaproteobacteria</taxon>
        <taxon>Enterobacterales</taxon>
        <taxon>Yersiniaceae</taxon>
        <taxon>Rahnella</taxon>
    </lineage>
</organism>
<dbReference type="EMBL" id="CP019063">
    <property type="protein sequence ID" value="AVF37650.1"/>
    <property type="molecule type" value="Genomic_DNA"/>
</dbReference>
<reference evidence="2" key="1">
    <citation type="submission" date="2017-01" db="EMBL/GenBank/DDBJ databases">
        <title>Genome sequence of Rouxiella sp. ERMR1:05.</title>
        <authorList>
            <person name="Kumar R."/>
            <person name="Singh D."/>
            <person name="Kumar S."/>
        </authorList>
    </citation>
    <scope>NUCLEOTIDE SEQUENCE [LARGE SCALE GENOMIC DNA]</scope>
    <source>
        <strain evidence="2">ERMR1:05</strain>
        <plasmid evidence="2">unnamed1</plasmid>
    </source>
</reference>
<dbReference type="AlphaFoldDB" id="A0A2L1UXI8"/>
<evidence type="ECO:0000313" key="2">
    <source>
        <dbReference type="Proteomes" id="UP000239197"/>
    </source>
</evidence>
<keyword evidence="1" id="KW-0614">Plasmid</keyword>
<dbReference type="Proteomes" id="UP000239197">
    <property type="component" value="Plasmid unnamed1"/>
</dbReference>
<geneLocation type="plasmid" evidence="1 2">
    <name>unnamed1</name>
</geneLocation>
<protein>
    <submittedName>
        <fullName evidence="1">Uncharacterized protein</fullName>
    </submittedName>
</protein>
<name>A0A2L1UXI8_9GAMM</name>
<evidence type="ECO:0000313" key="1">
    <source>
        <dbReference type="EMBL" id="AVF37650.1"/>
    </source>
</evidence>
<proteinExistence type="predicted"/>
<dbReference type="KEGG" id="rox:BV494_22265"/>
<keyword evidence="2" id="KW-1185">Reference proteome</keyword>
<accession>A0A2L1UXI8</accession>
<sequence length="68" mass="8112">MPGYALIEMFLKDENFGFFRLMLLPDFRVQITFFIIISYQKRDEKPVLKYSVDTLFITSRLELSPAEK</sequence>
<gene>
    <name evidence="1" type="ORF">BV494_22265</name>
</gene>